<keyword evidence="2" id="KW-1185">Reference proteome</keyword>
<gene>
    <name evidence="1" type="ORF">QTP70_003606</name>
</gene>
<accession>A0AAE0QZ45</accession>
<comment type="caution">
    <text evidence="1">The sequence shown here is derived from an EMBL/GenBank/DDBJ whole genome shotgun (WGS) entry which is preliminary data.</text>
</comment>
<organism evidence="1 2">
    <name type="scientific">Hemibagrus guttatus</name>
    <dbReference type="NCBI Taxonomy" id="175788"/>
    <lineage>
        <taxon>Eukaryota</taxon>
        <taxon>Metazoa</taxon>
        <taxon>Chordata</taxon>
        <taxon>Craniata</taxon>
        <taxon>Vertebrata</taxon>
        <taxon>Euteleostomi</taxon>
        <taxon>Actinopterygii</taxon>
        <taxon>Neopterygii</taxon>
        <taxon>Teleostei</taxon>
        <taxon>Ostariophysi</taxon>
        <taxon>Siluriformes</taxon>
        <taxon>Bagridae</taxon>
        <taxon>Hemibagrus</taxon>
    </lineage>
</organism>
<dbReference type="Proteomes" id="UP001274896">
    <property type="component" value="Unassembled WGS sequence"/>
</dbReference>
<evidence type="ECO:0000313" key="2">
    <source>
        <dbReference type="Proteomes" id="UP001274896"/>
    </source>
</evidence>
<name>A0AAE0QZ45_9TELE</name>
<protein>
    <submittedName>
        <fullName evidence="1">Uncharacterized protein</fullName>
    </submittedName>
</protein>
<evidence type="ECO:0000313" key="1">
    <source>
        <dbReference type="EMBL" id="KAK3537226.1"/>
    </source>
</evidence>
<dbReference type="AlphaFoldDB" id="A0AAE0QZ45"/>
<proteinExistence type="predicted"/>
<sequence>MLCLIGSLPTSNAFLPDELNHFFARFDKGVIHHTRNADSSMVVHPISLSTTEVHSALSRVDPHDTTVVGRISKNDDSAYREEIQSLSAWCSMNNLTLNATKSKELIVDFLKSNSSRHSPIYINGSEVEYVSSLSSWASTSLRICLGIRTPQLWFGRFTGY</sequence>
<reference evidence="1" key="1">
    <citation type="submission" date="2023-06" db="EMBL/GenBank/DDBJ databases">
        <title>Male Hemibagrus guttatus genome.</title>
        <authorList>
            <person name="Bian C."/>
        </authorList>
    </citation>
    <scope>NUCLEOTIDE SEQUENCE</scope>
    <source>
        <strain evidence="1">Male_cb2023</strain>
        <tissue evidence="1">Muscle</tissue>
    </source>
</reference>
<dbReference type="EMBL" id="JAUCMX010000008">
    <property type="protein sequence ID" value="KAK3537226.1"/>
    <property type="molecule type" value="Genomic_DNA"/>
</dbReference>